<evidence type="ECO:0000256" key="2">
    <source>
        <dbReference type="ARBA" id="ARBA00009773"/>
    </source>
</evidence>
<feature type="transmembrane region" description="Helical" evidence="8">
    <location>
        <begin position="20"/>
        <end position="38"/>
    </location>
</feature>
<dbReference type="EMBL" id="JBHSDK010000014">
    <property type="protein sequence ID" value="MFC4335555.1"/>
    <property type="molecule type" value="Genomic_DNA"/>
</dbReference>
<name>A0ABV8TYP7_9ACTN</name>
<dbReference type="PANTHER" id="PTHR21716">
    <property type="entry name" value="TRANSMEMBRANE PROTEIN"/>
    <property type="match status" value="1"/>
</dbReference>
<comment type="caution">
    <text evidence="9">The sequence shown here is derived from an EMBL/GenBank/DDBJ whole genome shotgun (WGS) entry which is preliminary data.</text>
</comment>
<protein>
    <submittedName>
        <fullName evidence="9">AI-2E family transporter</fullName>
    </submittedName>
</protein>
<keyword evidence="10" id="KW-1185">Reference proteome</keyword>
<keyword evidence="3" id="KW-0813">Transport</keyword>
<evidence type="ECO:0000313" key="9">
    <source>
        <dbReference type="EMBL" id="MFC4335555.1"/>
    </source>
</evidence>
<sequence>MPDRPVLEQHWLARTPPLRAGFLAALGAAVVVVLWIGVGELASLITALIVAGFFATGLDQAVQVLTRRGLKRGAAVGIVIGVILLVACGALAAIIPTAVTQLAGLVEKAPDYFNTVIHSDLVRRFGTLSEILDKIQAGLSPGAIAGALGGILGGAASVATGLGWFLTTVLLSLFILAGYDRLKDGAMALIPGSKRREYGGYVDQILQQVGYYLIGAIIIALIAGTSAWIFMAVAGIPYAALLAMFVAVTDLIPNIGATIGAIGVVGVALSVSLWTAVAALIFVVLYQQIENWFIYPKVMGRAVQISNLAAIVWVLIGGALFGLVGIVLAVPAYAGIRLVFKQALQPKIDAA</sequence>
<accession>A0ABV8TYP7</accession>
<dbReference type="RefSeq" id="WP_380620540.1">
    <property type="nucleotide sequence ID" value="NZ_JBHSDK010000014.1"/>
</dbReference>
<feature type="transmembrane region" description="Helical" evidence="8">
    <location>
        <begin position="200"/>
        <end position="222"/>
    </location>
</feature>
<comment type="subcellular location">
    <subcellularLocation>
        <location evidence="1">Cell membrane</location>
        <topology evidence="1">Multi-pass membrane protein</topology>
    </subcellularLocation>
</comment>
<gene>
    <name evidence="9" type="ORF">ACFPET_10130</name>
</gene>
<proteinExistence type="inferred from homology"/>
<feature type="transmembrane region" description="Helical" evidence="8">
    <location>
        <begin position="162"/>
        <end position="179"/>
    </location>
</feature>
<dbReference type="Pfam" id="PF01594">
    <property type="entry name" value="AI-2E_transport"/>
    <property type="match status" value="1"/>
</dbReference>
<evidence type="ECO:0000256" key="3">
    <source>
        <dbReference type="ARBA" id="ARBA00022448"/>
    </source>
</evidence>
<evidence type="ECO:0000256" key="6">
    <source>
        <dbReference type="ARBA" id="ARBA00022989"/>
    </source>
</evidence>
<keyword evidence="6 8" id="KW-1133">Transmembrane helix</keyword>
<organism evidence="9 10">
    <name type="scientific">Salininema proteolyticum</name>
    <dbReference type="NCBI Taxonomy" id="1607685"/>
    <lineage>
        <taxon>Bacteria</taxon>
        <taxon>Bacillati</taxon>
        <taxon>Actinomycetota</taxon>
        <taxon>Actinomycetes</taxon>
        <taxon>Glycomycetales</taxon>
        <taxon>Glycomycetaceae</taxon>
        <taxon>Salininema</taxon>
    </lineage>
</organism>
<keyword evidence="5 8" id="KW-0812">Transmembrane</keyword>
<evidence type="ECO:0000256" key="7">
    <source>
        <dbReference type="ARBA" id="ARBA00023136"/>
    </source>
</evidence>
<dbReference type="PANTHER" id="PTHR21716:SF53">
    <property type="entry name" value="PERMEASE PERM-RELATED"/>
    <property type="match status" value="1"/>
</dbReference>
<comment type="similarity">
    <text evidence="2">Belongs to the autoinducer-2 exporter (AI-2E) (TC 2.A.86) family.</text>
</comment>
<dbReference type="Proteomes" id="UP001595823">
    <property type="component" value="Unassembled WGS sequence"/>
</dbReference>
<keyword evidence="4" id="KW-1003">Cell membrane</keyword>
<feature type="transmembrane region" description="Helical" evidence="8">
    <location>
        <begin position="228"/>
        <end position="248"/>
    </location>
</feature>
<feature type="transmembrane region" description="Helical" evidence="8">
    <location>
        <begin position="74"/>
        <end position="95"/>
    </location>
</feature>
<evidence type="ECO:0000256" key="5">
    <source>
        <dbReference type="ARBA" id="ARBA00022692"/>
    </source>
</evidence>
<evidence type="ECO:0000256" key="4">
    <source>
        <dbReference type="ARBA" id="ARBA00022475"/>
    </source>
</evidence>
<reference evidence="10" key="1">
    <citation type="journal article" date="2019" name="Int. J. Syst. Evol. Microbiol.">
        <title>The Global Catalogue of Microorganisms (GCM) 10K type strain sequencing project: providing services to taxonomists for standard genome sequencing and annotation.</title>
        <authorList>
            <consortium name="The Broad Institute Genomics Platform"/>
            <consortium name="The Broad Institute Genome Sequencing Center for Infectious Disease"/>
            <person name="Wu L."/>
            <person name="Ma J."/>
        </authorList>
    </citation>
    <scope>NUCLEOTIDE SEQUENCE [LARGE SCALE GENOMIC DNA]</scope>
    <source>
        <strain evidence="10">IBRC-M 10908</strain>
    </source>
</reference>
<dbReference type="InterPro" id="IPR002549">
    <property type="entry name" value="AI-2E-like"/>
</dbReference>
<keyword evidence="7 8" id="KW-0472">Membrane</keyword>
<evidence type="ECO:0000313" key="10">
    <source>
        <dbReference type="Proteomes" id="UP001595823"/>
    </source>
</evidence>
<feature type="transmembrane region" description="Helical" evidence="8">
    <location>
        <begin position="305"/>
        <end position="334"/>
    </location>
</feature>
<evidence type="ECO:0000256" key="1">
    <source>
        <dbReference type="ARBA" id="ARBA00004651"/>
    </source>
</evidence>
<feature type="transmembrane region" description="Helical" evidence="8">
    <location>
        <begin position="260"/>
        <end position="285"/>
    </location>
</feature>
<evidence type="ECO:0000256" key="8">
    <source>
        <dbReference type="SAM" id="Phobius"/>
    </source>
</evidence>
<feature type="transmembrane region" description="Helical" evidence="8">
    <location>
        <begin position="44"/>
        <end position="62"/>
    </location>
</feature>